<evidence type="ECO:0000313" key="1">
    <source>
        <dbReference type="EMBL" id="MPM12309.1"/>
    </source>
</evidence>
<protein>
    <submittedName>
        <fullName evidence="1">Uncharacterized protein</fullName>
    </submittedName>
</protein>
<gene>
    <name evidence="1" type="ORF">SDC9_58661</name>
</gene>
<dbReference type="EMBL" id="VSSQ01001953">
    <property type="protein sequence ID" value="MPM12309.1"/>
    <property type="molecule type" value="Genomic_DNA"/>
</dbReference>
<accession>A0A644X8B1</accession>
<proteinExistence type="predicted"/>
<organism evidence="1">
    <name type="scientific">bioreactor metagenome</name>
    <dbReference type="NCBI Taxonomy" id="1076179"/>
    <lineage>
        <taxon>unclassified sequences</taxon>
        <taxon>metagenomes</taxon>
        <taxon>ecological metagenomes</taxon>
    </lineage>
</organism>
<comment type="caution">
    <text evidence="1">The sequence shown here is derived from an EMBL/GenBank/DDBJ whole genome shotgun (WGS) entry which is preliminary data.</text>
</comment>
<name>A0A644X8B1_9ZZZZ</name>
<reference evidence="1" key="1">
    <citation type="submission" date="2019-08" db="EMBL/GenBank/DDBJ databases">
        <authorList>
            <person name="Kucharzyk K."/>
            <person name="Murdoch R.W."/>
            <person name="Higgins S."/>
            <person name="Loffler F."/>
        </authorList>
    </citation>
    <scope>NUCLEOTIDE SEQUENCE</scope>
</reference>
<sequence length="49" mass="5474">MQNANESHNSAYTIQNFADSSFVAHSPIRKAEGTNENLDYRIQPAGQHL</sequence>
<dbReference type="AlphaFoldDB" id="A0A644X8B1"/>